<dbReference type="AlphaFoldDB" id="A0A9D2CZM1"/>
<sequence length="350" mass="37648">MKKKFAVLAALLACLFAFAACSSRVTVSLNRNWNINTTAAYDSAFYERLTYNVRYEEPESSTLSGLKYADMSGTYTITTRAATRMEANQAYQLTSELEISGRIVNENGETVYAFGGDSGNPADSVVTTVYFRDTSDGLAPIESTASYYSHTPAQNGSVFIYKYETKITYNDDASSATVTITDKSSEVTELDESEAENTTVRIGVADTGESSLSSLTKNYSVFDNAQLIFAGRGLTFAADSSNTVTVVSAEGGSSNVTLSCTEVVDRTYSFNFDGSAVENATITTCVVNFTRSGAGSNTGPTHTVDYANRNATVTSNTYRNMPLRIETNLSYAMGAFIYSLADATHTAPAE</sequence>
<dbReference type="PROSITE" id="PS51257">
    <property type="entry name" value="PROKAR_LIPOPROTEIN"/>
    <property type="match status" value="1"/>
</dbReference>
<accession>A0A9D2CZM1</accession>
<evidence type="ECO:0000256" key="1">
    <source>
        <dbReference type="SAM" id="SignalP"/>
    </source>
</evidence>
<evidence type="ECO:0000313" key="2">
    <source>
        <dbReference type="EMBL" id="HIZ03759.1"/>
    </source>
</evidence>
<evidence type="ECO:0000313" key="3">
    <source>
        <dbReference type="Proteomes" id="UP000824132"/>
    </source>
</evidence>
<feature type="chain" id="PRO_5038408875" evidence="1">
    <location>
        <begin position="20"/>
        <end position="350"/>
    </location>
</feature>
<comment type="caution">
    <text evidence="2">The sequence shown here is derived from an EMBL/GenBank/DDBJ whole genome shotgun (WGS) entry which is preliminary data.</text>
</comment>
<name>A0A9D2CZM1_9FIRM</name>
<proteinExistence type="predicted"/>
<reference evidence="2" key="2">
    <citation type="submission" date="2021-04" db="EMBL/GenBank/DDBJ databases">
        <authorList>
            <person name="Gilroy R."/>
        </authorList>
    </citation>
    <scope>NUCLEOTIDE SEQUENCE</scope>
    <source>
        <strain evidence="2">CHK187-5294</strain>
    </source>
</reference>
<keyword evidence="1" id="KW-0732">Signal</keyword>
<feature type="signal peptide" evidence="1">
    <location>
        <begin position="1"/>
        <end position="19"/>
    </location>
</feature>
<protein>
    <submittedName>
        <fullName evidence="2">Uncharacterized protein</fullName>
    </submittedName>
</protein>
<gene>
    <name evidence="2" type="ORF">H9727_05680</name>
</gene>
<dbReference type="Proteomes" id="UP000824132">
    <property type="component" value="Unassembled WGS sequence"/>
</dbReference>
<dbReference type="EMBL" id="DXCL01000029">
    <property type="protein sequence ID" value="HIZ03759.1"/>
    <property type="molecule type" value="Genomic_DNA"/>
</dbReference>
<organism evidence="2 3">
    <name type="scientific">Candidatus Borkfalkia avistercoris</name>
    <dbReference type="NCBI Taxonomy" id="2838504"/>
    <lineage>
        <taxon>Bacteria</taxon>
        <taxon>Bacillati</taxon>
        <taxon>Bacillota</taxon>
        <taxon>Clostridia</taxon>
        <taxon>Christensenellales</taxon>
        <taxon>Christensenellaceae</taxon>
        <taxon>Candidatus Borkfalkia</taxon>
    </lineage>
</organism>
<reference evidence="2" key="1">
    <citation type="journal article" date="2021" name="PeerJ">
        <title>Extensive microbial diversity within the chicken gut microbiome revealed by metagenomics and culture.</title>
        <authorList>
            <person name="Gilroy R."/>
            <person name="Ravi A."/>
            <person name="Getino M."/>
            <person name="Pursley I."/>
            <person name="Horton D.L."/>
            <person name="Alikhan N.F."/>
            <person name="Baker D."/>
            <person name="Gharbi K."/>
            <person name="Hall N."/>
            <person name="Watson M."/>
            <person name="Adriaenssens E.M."/>
            <person name="Foster-Nyarko E."/>
            <person name="Jarju S."/>
            <person name="Secka A."/>
            <person name="Antonio M."/>
            <person name="Oren A."/>
            <person name="Chaudhuri R.R."/>
            <person name="La Ragione R."/>
            <person name="Hildebrand F."/>
            <person name="Pallen M.J."/>
        </authorList>
    </citation>
    <scope>NUCLEOTIDE SEQUENCE</scope>
    <source>
        <strain evidence="2">CHK187-5294</strain>
    </source>
</reference>